<proteinExistence type="predicted"/>
<dbReference type="AlphaFoldDB" id="A0A914MI88"/>
<name>A0A914MI88_MELIC</name>
<dbReference type="Proteomes" id="UP000887563">
    <property type="component" value="Unplaced"/>
</dbReference>
<dbReference type="WBParaSite" id="Minc3s01791g26332">
    <property type="protein sequence ID" value="Minc3s01791g26332"/>
    <property type="gene ID" value="Minc3s01791g26332"/>
</dbReference>
<evidence type="ECO:0000313" key="2">
    <source>
        <dbReference type="WBParaSite" id="Minc3s01791g26332"/>
    </source>
</evidence>
<reference evidence="2" key="1">
    <citation type="submission" date="2022-11" db="UniProtKB">
        <authorList>
            <consortium name="WormBaseParasite"/>
        </authorList>
    </citation>
    <scope>IDENTIFICATION</scope>
</reference>
<accession>A0A914MI88</accession>
<organism evidence="1 2">
    <name type="scientific">Meloidogyne incognita</name>
    <name type="common">Southern root-knot nematode worm</name>
    <name type="synonym">Oxyuris incognita</name>
    <dbReference type="NCBI Taxonomy" id="6306"/>
    <lineage>
        <taxon>Eukaryota</taxon>
        <taxon>Metazoa</taxon>
        <taxon>Ecdysozoa</taxon>
        <taxon>Nematoda</taxon>
        <taxon>Chromadorea</taxon>
        <taxon>Rhabditida</taxon>
        <taxon>Tylenchina</taxon>
        <taxon>Tylenchomorpha</taxon>
        <taxon>Tylenchoidea</taxon>
        <taxon>Meloidogynidae</taxon>
        <taxon>Meloidogyninae</taxon>
        <taxon>Meloidogyne</taxon>
        <taxon>Meloidogyne incognita group</taxon>
    </lineage>
</organism>
<evidence type="ECO:0000313" key="1">
    <source>
        <dbReference type="Proteomes" id="UP000887563"/>
    </source>
</evidence>
<keyword evidence="1" id="KW-1185">Reference proteome</keyword>
<sequence>MLSVSTKGLIWNYIWGKILKHPIFFTDRFSTDALFGDAASIKFKEIDHFYKLMNKRSDPYFGIGLNFYMFKRIFKRNLKGYDGIPGPHGFPGKDGLPGVPGIKGEAGSDGKCQIFLSGNQNEPLPQITKLQETLESVLKRIENCLL</sequence>
<dbReference type="Gene3D" id="1.20.5.320">
    <property type="entry name" value="6-Phosphogluconate Dehydrogenase, domain 3"/>
    <property type="match status" value="1"/>
</dbReference>
<protein>
    <submittedName>
        <fullName evidence="2">Candidate secreted effector</fullName>
    </submittedName>
</protein>